<dbReference type="EMBL" id="JBHSGQ010000002">
    <property type="protein sequence ID" value="MFC4724810.1"/>
    <property type="molecule type" value="Genomic_DNA"/>
</dbReference>
<evidence type="ECO:0008006" key="3">
    <source>
        <dbReference type="Google" id="ProtNLM"/>
    </source>
</evidence>
<gene>
    <name evidence="1" type="ORF">ACFPB0_05860</name>
</gene>
<dbReference type="RefSeq" id="WP_371393988.1">
    <property type="nucleotide sequence ID" value="NZ_CP163421.1"/>
</dbReference>
<evidence type="ECO:0000313" key="2">
    <source>
        <dbReference type="Proteomes" id="UP001596024"/>
    </source>
</evidence>
<organism evidence="1 2">
    <name type="scientific">Glycocaulis abyssi</name>
    <dbReference type="NCBI Taxonomy" id="1433403"/>
    <lineage>
        <taxon>Bacteria</taxon>
        <taxon>Pseudomonadati</taxon>
        <taxon>Pseudomonadota</taxon>
        <taxon>Alphaproteobacteria</taxon>
        <taxon>Maricaulales</taxon>
        <taxon>Maricaulaceae</taxon>
        <taxon>Glycocaulis</taxon>
    </lineage>
</organism>
<proteinExistence type="predicted"/>
<name>A0ABV9NAC4_9PROT</name>
<reference evidence="2" key="1">
    <citation type="journal article" date="2019" name="Int. J. Syst. Evol. Microbiol.">
        <title>The Global Catalogue of Microorganisms (GCM) 10K type strain sequencing project: providing services to taxonomists for standard genome sequencing and annotation.</title>
        <authorList>
            <consortium name="The Broad Institute Genomics Platform"/>
            <consortium name="The Broad Institute Genome Sequencing Center for Infectious Disease"/>
            <person name="Wu L."/>
            <person name="Ma J."/>
        </authorList>
    </citation>
    <scope>NUCLEOTIDE SEQUENCE [LARGE SCALE GENOMIC DNA]</scope>
    <source>
        <strain evidence="2">CCUG 62981</strain>
    </source>
</reference>
<evidence type="ECO:0000313" key="1">
    <source>
        <dbReference type="EMBL" id="MFC4724810.1"/>
    </source>
</evidence>
<dbReference type="SUPFAM" id="SSF52172">
    <property type="entry name" value="CheY-like"/>
    <property type="match status" value="1"/>
</dbReference>
<protein>
    <recommendedName>
        <fullName evidence="3">Response regulator</fullName>
    </recommendedName>
</protein>
<dbReference type="Gene3D" id="3.40.50.2300">
    <property type="match status" value="1"/>
</dbReference>
<accession>A0ABV9NAC4</accession>
<dbReference type="Proteomes" id="UP001596024">
    <property type="component" value="Unassembled WGS sequence"/>
</dbReference>
<keyword evidence="2" id="KW-1185">Reference proteome</keyword>
<dbReference type="InterPro" id="IPR011006">
    <property type="entry name" value="CheY-like_superfamily"/>
</dbReference>
<sequence>MGQASNGELSVAIIDDDPVETEILSILMDEVFEAVEISSFGTVSEFLDGSRHASFQLVFLDRRLPPYSSFDETLPLVVPAAPQAAILLITAHTFERVDLSAYPNVAGPFAKLDLMTPDDLRALIGKHLPH</sequence>
<comment type="caution">
    <text evidence="1">The sequence shown here is derived from an EMBL/GenBank/DDBJ whole genome shotgun (WGS) entry which is preliminary data.</text>
</comment>